<reference evidence="4" key="1">
    <citation type="journal article" date="2023" name="Plant J.">
        <title>Genome sequences and population genomics provide insights into the demographic history, inbreeding, and mutation load of two 'living fossil' tree species of Dipteronia.</title>
        <authorList>
            <person name="Feng Y."/>
            <person name="Comes H.P."/>
            <person name="Chen J."/>
            <person name="Zhu S."/>
            <person name="Lu R."/>
            <person name="Zhang X."/>
            <person name="Li P."/>
            <person name="Qiu J."/>
            <person name="Olsen K.M."/>
            <person name="Qiu Y."/>
        </authorList>
    </citation>
    <scope>NUCLEOTIDE SEQUENCE</scope>
    <source>
        <strain evidence="4">KIB01</strain>
    </source>
</reference>
<feature type="repeat" description="PPR" evidence="3">
    <location>
        <begin position="123"/>
        <end position="157"/>
    </location>
</feature>
<sequence>MHKEMNDIQMEGRITKATYLFMKMIAFGCRLDVITYATLIKGLCQTGNTSVALKLHEQMVQGNGENESKWEEAKDLIVVMMDQNVHPNVLTFSVIIDVLCKKGNIVKANELLELMIQGGVKPDTITYNTLIDGFFLEGRIDNARELFVSMMKKGITHDVFSYNIMINEYCKNQNLEQAMSLYSKMISEGVMLDTMTYNTLLSGLFRAGKITHAKTMFGEMRLIMLQLMQTMVVSLRRSYFFNKKRKFDLSIETYNCFLQSLCKLDIARKLFHKLAKEGLLPNAITYTIIINGLCKEGRLEEANDLLLNMEGKSFAPNVITYDTLIRGFLHNDETTKVVKLLHKMAERSIMLDASIASIVIYLLLKDEKYRINNNVVEIPNGIMLKEHDL</sequence>
<comment type="similarity">
    <text evidence="1">Belongs to the PPR family. P subfamily.</text>
</comment>
<evidence type="ECO:0000256" key="2">
    <source>
        <dbReference type="ARBA" id="ARBA00022737"/>
    </source>
</evidence>
<organism evidence="4 5">
    <name type="scientific">Dipteronia dyeriana</name>
    <dbReference type="NCBI Taxonomy" id="168575"/>
    <lineage>
        <taxon>Eukaryota</taxon>
        <taxon>Viridiplantae</taxon>
        <taxon>Streptophyta</taxon>
        <taxon>Embryophyta</taxon>
        <taxon>Tracheophyta</taxon>
        <taxon>Spermatophyta</taxon>
        <taxon>Magnoliopsida</taxon>
        <taxon>eudicotyledons</taxon>
        <taxon>Gunneridae</taxon>
        <taxon>Pentapetalae</taxon>
        <taxon>rosids</taxon>
        <taxon>malvids</taxon>
        <taxon>Sapindales</taxon>
        <taxon>Sapindaceae</taxon>
        <taxon>Hippocastanoideae</taxon>
        <taxon>Acereae</taxon>
        <taxon>Dipteronia</taxon>
    </lineage>
</organism>
<gene>
    <name evidence="4" type="ORF">Ddye_026563</name>
</gene>
<dbReference type="PROSITE" id="PS51375">
    <property type="entry name" value="PPR"/>
    <property type="match status" value="7"/>
</dbReference>
<name>A0AAD9TN78_9ROSI</name>
<dbReference type="PANTHER" id="PTHR47941">
    <property type="entry name" value="PENTATRICOPEPTIDE REPEAT-CONTAINING PROTEIN 3, MITOCHONDRIAL"/>
    <property type="match status" value="1"/>
</dbReference>
<protein>
    <recommendedName>
        <fullName evidence="6">Pentatricopeptide repeat-containing protein</fullName>
    </recommendedName>
</protein>
<dbReference type="Gene3D" id="1.25.40.10">
    <property type="entry name" value="Tetratricopeptide repeat domain"/>
    <property type="match status" value="4"/>
</dbReference>
<evidence type="ECO:0000313" key="5">
    <source>
        <dbReference type="Proteomes" id="UP001280121"/>
    </source>
</evidence>
<feature type="repeat" description="PPR" evidence="3">
    <location>
        <begin position="317"/>
        <end position="351"/>
    </location>
</feature>
<feature type="repeat" description="PPR" evidence="3">
    <location>
        <begin position="32"/>
        <end position="66"/>
    </location>
</feature>
<feature type="repeat" description="PPR" evidence="3">
    <location>
        <begin position="193"/>
        <end position="227"/>
    </location>
</feature>
<dbReference type="NCBIfam" id="TIGR00756">
    <property type="entry name" value="PPR"/>
    <property type="match status" value="7"/>
</dbReference>
<evidence type="ECO:0000313" key="4">
    <source>
        <dbReference type="EMBL" id="KAK2638768.1"/>
    </source>
</evidence>
<keyword evidence="2" id="KW-0677">Repeat</keyword>
<dbReference type="InterPro" id="IPR011990">
    <property type="entry name" value="TPR-like_helical_dom_sf"/>
</dbReference>
<dbReference type="AlphaFoldDB" id="A0AAD9TN78"/>
<comment type="caution">
    <text evidence="4">The sequence shown here is derived from an EMBL/GenBank/DDBJ whole genome shotgun (WGS) entry which is preliminary data.</text>
</comment>
<feature type="repeat" description="PPR" evidence="3">
    <location>
        <begin position="88"/>
        <end position="122"/>
    </location>
</feature>
<evidence type="ECO:0000256" key="1">
    <source>
        <dbReference type="ARBA" id="ARBA00007626"/>
    </source>
</evidence>
<dbReference type="EMBL" id="JANJYI010000008">
    <property type="protein sequence ID" value="KAK2638768.1"/>
    <property type="molecule type" value="Genomic_DNA"/>
</dbReference>
<dbReference type="Pfam" id="PF13041">
    <property type="entry name" value="PPR_2"/>
    <property type="match status" value="2"/>
</dbReference>
<proteinExistence type="inferred from homology"/>
<feature type="repeat" description="PPR" evidence="3">
    <location>
        <begin position="158"/>
        <end position="192"/>
    </location>
</feature>
<dbReference type="InterPro" id="IPR002885">
    <property type="entry name" value="PPR_rpt"/>
</dbReference>
<keyword evidence="5" id="KW-1185">Reference proteome</keyword>
<dbReference type="Pfam" id="PF12854">
    <property type="entry name" value="PPR_1"/>
    <property type="match status" value="3"/>
</dbReference>
<accession>A0AAD9TN78</accession>
<dbReference type="Proteomes" id="UP001280121">
    <property type="component" value="Unassembled WGS sequence"/>
</dbReference>
<evidence type="ECO:0008006" key="6">
    <source>
        <dbReference type="Google" id="ProtNLM"/>
    </source>
</evidence>
<evidence type="ECO:0000256" key="3">
    <source>
        <dbReference type="PROSITE-ProRule" id="PRU00708"/>
    </source>
</evidence>
<dbReference type="SUPFAM" id="SSF81901">
    <property type="entry name" value="HCP-like"/>
    <property type="match status" value="1"/>
</dbReference>
<feature type="repeat" description="PPR" evidence="3">
    <location>
        <begin position="282"/>
        <end position="316"/>
    </location>
</feature>